<feature type="domain" description="EF-hand" evidence="3">
    <location>
        <begin position="109"/>
        <end position="144"/>
    </location>
</feature>
<keyword evidence="1" id="KW-0106">Calcium</keyword>
<reference evidence="4" key="1">
    <citation type="journal article" date="2021" name="Nat. Commun.">
        <title>Genomic analyses provide insights into spinach domestication and the genetic basis of agronomic traits.</title>
        <authorList>
            <person name="Cai X."/>
            <person name="Sun X."/>
            <person name="Xu C."/>
            <person name="Sun H."/>
            <person name="Wang X."/>
            <person name="Ge C."/>
            <person name="Zhang Z."/>
            <person name="Wang Q."/>
            <person name="Fei Z."/>
            <person name="Jiao C."/>
            <person name="Wang Q."/>
        </authorList>
    </citation>
    <scope>NUCLEOTIDE SEQUENCE [LARGE SCALE GENOMIC DNA]</scope>
    <source>
        <strain evidence="4">cv. Varoflay</strain>
    </source>
</reference>
<dbReference type="InterPro" id="IPR018247">
    <property type="entry name" value="EF_Hand_1_Ca_BS"/>
</dbReference>
<proteinExistence type="predicted"/>
<dbReference type="Pfam" id="PF13202">
    <property type="entry name" value="EF-hand_5"/>
    <property type="match status" value="1"/>
</dbReference>
<dbReference type="SUPFAM" id="SSF47473">
    <property type="entry name" value="EF-hand"/>
    <property type="match status" value="1"/>
</dbReference>
<dbReference type="Proteomes" id="UP000813463">
    <property type="component" value="Chromosome 1"/>
</dbReference>
<dbReference type="PROSITE" id="PS00018">
    <property type="entry name" value="EF_HAND_1"/>
    <property type="match status" value="2"/>
</dbReference>
<dbReference type="Gene3D" id="1.10.238.10">
    <property type="entry name" value="EF-hand"/>
    <property type="match status" value="1"/>
</dbReference>
<dbReference type="PROSITE" id="PS50222">
    <property type="entry name" value="EF_HAND_2"/>
    <property type="match status" value="2"/>
</dbReference>
<dbReference type="AlphaFoldDB" id="A0A9R0JH92"/>
<dbReference type="InterPro" id="IPR011992">
    <property type="entry name" value="EF-hand-dom_pair"/>
</dbReference>
<keyword evidence="4" id="KW-1185">Reference proteome</keyword>
<evidence type="ECO:0000256" key="1">
    <source>
        <dbReference type="ARBA" id="ARBA00022837"/>
    </source>
</evidence>
<dbReference type="InterPro" id="IPR044590">
    <property type="entry name" value="CML48/49/50"/>
</dbReference>
<reference evidence="5" key="2">
    <citation type="submission" date="2025-08" db="UniProtKB">
        <authorList>
            <consortium name="RefSeq"/>
        </authorList>
    </citation>
    <scope>IDENTIFICATION</scope>
    <source>
        <tissue evidence="5">Leaf</tissue>
    </source>
</reference>
<feature type="compositionally biased region" description="Low complexity" evidence="2">
    <location>
        <begin position="13"/>
        <end position="30"/>
    </location>
</feature>
<dbReference type="GeneID" id="110805616"/>
<feature type="domain" description="EF-hand" evidence="3">
    <location>
        <begin position="175"/>
        <end position="210"/>
    </location>
</feature>
<accession>A0A9R0JH92</accession>
<dbReference type="GO" id="GO:0005509">
    <property type="term" value="F:calcium ion binding"/>
    <property type="evidence" value="ECO:0007669"/>
    <property type="project" value="InterPro"/>
</dbReference>
<feature type="region of interest" description="Disordered" evidence="2">
    <location>
        <begin position="1"/>
        <end position="37"/>
    </location>
</feature>
<gene>
    <name evidence="5" type="primary">LOC110805616</name>
</gene>
<dbReference type="PANTHER" id="PTHR46824:SF1">
    <property type="entry name" value="CALCIUM-BINDING PROTEIN CML49-RELATED"/>
    <property type="match status" value="1"/>
</dbReference>
<dbReference type="SMART" id="SM00054">
    <property type="entry name" value="EFh"/>
    <property type="match status" value="2"/>
</dbReference>
<evidence type="ECO:0000313" key="4">
    <source>
        <dbReference type="Proteomes" id="UP000813463"/>
    </source>
</evidence>
<organism evidence="4 5">
    <name type="scientific">Spinacia oleracea</name>
    <name type="common">Spinach</name>
    <dbReference type="NCBI Taxonomy" id="3562"/>
    <lineage>
        <taxon>Eukaryota</taxon>
        <taxon>Viridiplantae</taxon>
        <taxon>Streptophyta</taxon>
        <taxon>Embryophyta</taxon>
        <taxon>Tracheophyta</taxon>
        <taxon>Spermatophyta</taxon>
        <taxon>Magnoliopsida</taxon>
        <taxon>eudicotyledons</taxon>
        <taxon>Gunneridae</taxon>
        <taxon>Pentapetalae</taxon>
        <taxon>Caryophyllales</taxon>
        <taxon>Chenopodiaceae</taxon>
        <taxon>Chenopodioideae</taxon>
        <taxon>Anserineae</taxon>
        <taxon>Spinacia</taxon>
    </lineage>
</organism>
<evidence type="ECO:0000313" key="5">
    <source>
        <dbReference type="RefSeq" id="XP_021866928.2"/>
    </source>
</evidence>
<dbReference type="InterPro" id="IPR002048">
    <property type="entry name" value="EF_hand_dom"/>
</dbReference>
<dbReference type="RefSeq" id="XP_021866928.2">
    <property type="nucleotide sequence ID" value="XM_022011236.2"/>
</dbReference>
<dbReference type="KEGG" id="soe:110805616"/>
<sequence>MQAYRQGGYCEDGSSASQQQIRRSSMMGSQGHHSAALGGMQQGMGMGMGMGMGIQQQQGYGIQQQPQRAGMMHNSSSMKAHQYSSGQSSMTVFGQDAFCDIMPSSFPPGTDAKVIECYNRIDRDGNGIIDDRELQSVLTNCSHNFNLRTVHLLMYEFTHSNKRMIGPKEFVPLLKCLQTWRAMYQRFDRDRNGSIDSSEMAQALTSLGYCVSPIIVNLLVSKFSKNGRCSLQYDNFIECCLTVKGLTETFNAKADCGKAVFCYQEFLLNVLPFIIA</sequence>
<evidence type="ECO:0000256" key="2">
    <source>
        <dbReference type="SAM" id="MobiDB-lite"/>
    </source>
</evidence>
<dbReference type="PANTHER" id="PTHR46824">
    <property type="entry name" value="CALCIUM-BINDING PROTEIN CML48-RELATED"/>
    <property type="match status" value="1"/>
</dbReference>
<protein>
    <submittedName>
        <fullName evidence="5">Probable calcium-binding protein CML49</fullName>
    </submittedName>
</protein>
<name>A0A9R0JH92_SPIOL</name>
<evidence type="ECO:0000259" key="3">
    <source>
        <dbReference type="PROSITE" id="PS50222"/>
    </source>
</evidence>
<dbReference type="Pfam" id="PF13405">
    <property type="entry name" value="EF-hand_6"/>
    <property type="match status" value="1"/>
</dbReference>